<gene>
    <name evidence="1" type="ORF">MGAL_10B011616</name>
</gene>
<name>A0A8B6EAV2_MYTGA</name>
<dbReference type="Proteomes" id="UP000596742">
    <property type="component" value="Unassembled WGS sequence"/>
</dbReference>
<sequence length="119" mass="13702">MSSGRRQPPIRAFIDDMTVTANPTIEGKWTLQELAGMKSYATMKFKPIGDKMLWSKFDTSRHQNHHINTKAAGKGRLAVEDRPECLPGRYKAWMYQHGVLSRTLWPFLVYEFSVSKVEV</sequence>
<organism evidence="1 2">
    <name type="scientific">Mytilus galloprovincialis</name>
    <name type="common">Mediterranean mussel</name>
    <dbReference type="NCBI Taxonomy" id="29158"/>
    <lineage>
        <taxon>Eukaryota</taxon>
        <taxon>Metazoa</taxon>
        <taxon>Spiralia</taxon>
        <taxon>Lophotrochozoa</taxon>
        <taxon>Mollusca</taxon>
        <taxon>Bivalvia</taxon>
        <taxon>Autobranchia</taxon>
        <taxon>Pteriomorphia</taxon>
        <taxon>Mytilida</taxon>
        <taxon>Mytiloidea</taxon>
        <taxon>Mytilidae</taxon>
        <taxon>Mytilinae</taxon>
        <taxon>Mytilus</taxon>
    </lineage>
</organism>
<proteinExistence type="predicted"/>
<dbReference type="OrthoDB" id="447743at2759"/>
<keyword evidence="2" id="KW-1185">Reference proteome</keyword>
<protein>
    <submittedName>
        <fullName evidence="1">Uncharacterized protein</fullName>
    </submittedName>
</protein>
<dbReference type="EMBL" id="UYJE01004780">
    <property type="protein sequence ID" value="VDI31355.1"/>
    <property type="molecule type" value="Genomic_DNA"/>
</dbReference>
<dbReference type="AlphaFoldDB" id="A0A8B6EAV2"/>
<comment type="caution">
    <text evidence="1">The sequence shown here is derived from an EMBL/GenBank/DDBJ whole genome shotgun (WGS) entry which is preliminary data.</text>
</comment>
<evidence type="ECO:0000313" key="1">
    <source>
        <dbReference type="EMBL" id="VDI31355.1"/>
    </source>
</evidence>
<evidence type="ECO:0000313" key="2">
    <source>
        <dbReference type="Proteomes" id="UP000596742"/>
    </source>
</evidence>
<reference evidence="1" key="1">
    <citation type="submission" date="2018-11" db="EMBL/GenBank/DDBJ databases">
        <authorList>
            <person name="Alioto T."/>
            <person name="Alioto T."/>
        </authorList>
    </citation>
    <scope>NUCLEOTIDE SEQUENCE</scope>
</reference>
<accession>A0A8B6EAV2</accession>